<comment type="caution">
    <text evidence="2">The sequence shown here is derived from an EMBL/GenBank/DDBJ whole genome shotgun (WGS) entry which is preliminary data.</text>
</comment>
<dbReference type="PATRIC" id="fig|1444770.3.peg.1317"/>
<organism evidence="2 3">
    <name type="scientific">Xylella taiwanensis</name>
    <dbReference type="NCBI Taxonomy" id="1444770"/>
    <lineage>
        <taxon>Bacteria</taxon>
        <taxon>Pseudomonadati</taxon>
        <taxon>Pseudomonadota</taxon>
        <taxon>Gammaproteobacteria</taxon>
        <taxon>Lysobacterales</taxon>
        <taxon>Lysobacteraceae</taxon>
        <taxon>Xylella</taxon>
    </lineage>
</organism>
<gene>
    <name evidence="2" type="ORF">AF72_05505</name>
</gene>
<accession>Z9JKZ3</accession>
<feature type="compositionally biased region" description="Basic residues" evidence="1">
    <location>
        <begin position="18"/>
        <end position="27"/>
    </location>
</feature>
<dbReference type="KEGG" id="xtw:AB672_02780"/>
<dbReference type="Proteomes" id="UP000020406">
    <property type="component" value="Unassembled WGS sequence"/>
</dbReference>
<evidence type="ECO:0000313" key="3">
    <source>
        <dbReference type="Proteomes" id="UP000020406"/>
    </source>
</evidence>
<feature type="region of interest" description="Disordered" evidence="1">
    <location>
        <begin position="18"/>
        <end position="39"/>
    </location>
</feature>
<dbReference type="EMBL" id="JDSQ01000007">
    <property type="protein sequence ID" value="EWS78496.1"/>
    <property type="molecule type" value="Genomic_DNA"/>
</dbReference>
<protein>
    <submittedName>
        <fullName evidence="2">Uncharacterized protein</fullName>
    </submittedName>
</protein>
<evidence type="ECO:0000313" key="2">
    <source>
        <dbReference type="EMBL" id="EWS78496.1"/>
    </source>
</evidence>
<dbReference type="AlphaFoldDB" id="Z9JKZ3"/>
<proteinExistence type="predicted"/>
<evidence type="ECO:0000256" key="1">
    <source>
        <dbReference type="SAM" id="MobiDB-lite"/>
    </source>
</evidence>
<sequence>MAVCRFDQTLEYGQHVIRKQHHHKTQPRRSPMIQPSDFTAQHRFQRHVLTLNAQPHDGGSMNFTA</sequence>
<name>Z9JKZ3_9GAMM</name>
<reference evidence="2 3" key="1">
    <citation type="journal article" date="2014" name="Genome Announc.">
        <title>Draft Genome Sequence of Xylella fastidiosa Pear Leaf Scorch Strain in Taiwan.</title>
        <authorList>
            <person name="Su C.C."/>
            <person name="Deng W.L."/>
            <person name="Jan F.J."/>
            <person name="Chang C.J."/>
            <person name="Huang H."/>
            <person name="Chen J."/>
        </authorList>
    </citation>
    <scope>NUCLEOTIDE SEQUENCE [LARGE SCALE GENOMIC DNA]</scope>
    <source>
        <strain evidence="2 3">PLS229</strain>
    </source>
</reference>